<proteinExistence type="predicted"/>
<name>A0AAQ1GFS8_9BURK</name>
<comment type="caution">
    <text evidence="1">The sequence shown here is derived from an EMBL/GenBank/DDBJ whole genome shotgun (WGS) entry which is preliminary data.</text>
</comment>
<accession>A0AAQ1GFS8</accession>
<dbReference type="Proteomes" id="UP000183529">
    <property type="component" value="Unassembled WGS sequence"/>
</dbReference>
<evidence type="ECO:0000313" key="2">
    <source>
        <dbReference type="Proteomes" id="UP000183529"/>
    </source>
</evidence>
<dbReference type="RefSeq" id="WP_074983658.1">
    <property type="nucleotide sequence ID" value="NZ_CADFGN010000008.1"/>
</dbReference>
<dbReference type="Pfam" id="PF06996">
    <property type="entry name" value="T6SS_TssG"/>
    <property type="match status" value="1"/>
</dbReference>
<dbReference type="EMBL" id="FNZM01000007">
    <property type="protein sequence ID" value="SEJ69859.1"/>
    <property type="molecule type" value="Genomic_DNA"/>
</dbReference>
<dbReference type="PANTHER" id="PTHR35564">
    <property type="match status" value="1"/>
</dbReference>
<evidence type="ECO:0000313" key="1">
    <source>
        <dbReference type="EMBL" id="SEJ69859.1"/>
    </source>
</evidence>
<organism evidence="1 2">
    <name type="scientific">Paraburkholderia tropica</name>
    <dbReference type="NCBI Taxonomy" id="92647"/>
    <lineage>
        <taxon>Bacteria</taxon>
        <taxon>Pseudomonadati</taxon>
        <taxon>Pseudomonadota</taxon>
        <taxon>Betaproteobacteria</taxon>
        <taxon>Burkholderiales</taxon>
        <taxon>Burkholderiaceae</taxon>
        <taxon>Paraburkholderia</taxon>
    </lineage>
</organism>
<dbReference type="PANTHER" id="PTHR35564:SF4">
    <property type="entry name" value="CYTOPLASMIC PROTEIN"/>
    <property type="match status" value="1"/>
</dbReference>
<reference evidence="1 2" key="1">
    <citation type="submission" date="2016-10" db="EMBL/GenBank/DDBJ databases">
        <authorList>
            <person name="Varghese N."/>
            <person name="Submissions S."/>
        </authorList>
    </citation>
    <scope>NUCLEOTIDE SEQUENCE [LARGE SCALE GENOMIC DNA]</scope>
    <source>
        <strain evidence="1 2">LMG 22274</strain>
    </source>
</reference>
<gene>
    <name evidence="1" type="ORF">SAMN05216550_107239</name>
</gene>
<dbReference type="NCBIfam" id="TIGR03347">
    <property type="entry name" value="VI_chp_1"/>
    <property type="match status" value="1"/>
</dbReference>
<sequence>MDGKSRKLALSLDLIERLQEEPWNFGFLALMRRINANGADDPVGTALLPTAEPFRVGQKPSLTFAPREIADAKMKRGRLHTRLYSLGMLGPNGPLPLHVSEIAREREELRRDPTLSNFLDIFHHRALTLFYRAWASAQATVSLDRPDDDRFSFYISCLSGHSALPARTVSLPTHAYLASSPHLVHEARNLDALSMSVAWHFGVPVQIEPYADHWIELPEELHCRMGEEGDSACLGLGATLGGHVLSRRHRFCMVLGPLDTETYHRFTPRGEDLLRLVAWVRAYIGLEYEWLLELQIQPDYAPPAVLGEEHQLGWSSWLGQSPDGKPVIGMRFEPEAYLDRLVEGAAMPEEVAAVH</sequence>
<dbReference type="InterPro" id="IPR010732">
    <property type="entry name" value="T6SS_TssG-like"/>
</dbReference>
<dbReference type="AlphaFoldDB" id="A0AAQ1GFS8"/>
<protein>
    <submittedName>
        <fullName evidence="1">Type VI secretion system protein ImpH</fullName>
    </submittedName>
</protein>